<sequence>MFSLGGQKAAASGDGNSPSTPAKQESDAASKAKKNTKLEVDSQSSWRRSMRVTFQLAKVVVRLGKKFSEPQQCWIAESVYSYKPAGADTSWTLMREYFGTLPFDVDLQPPSDFGIYNDEEKTIEFTDLHNRTRTVRCIYPLRQWKYKVFIAFEKPAKLQYQA</sequence>
<gene>
    <name evidence="2" type="ORF">BESB_075020</name>
</gene>
<evidence type="ECO:0000256" key="1">
    <source>
        <dbReference type="SAM" id="MobiDB-lite"/>
    </source>
</evidence>
<feature type="compositionally biased region" description="Polar residues" evidence="1">
    <location>
        <begin position="14"/>
        <end position="23"/>
    </location>
</feature>
<feature type="region of interest" description="Disordered" evidence="1">
    <location>
        <begin position="1"/>
        <end position="42"/>
    </location>
</feature>
<dbReference type="VEuPathDB" id="ToxoDB:BESB_075020"/>
<dbReference type="GeneID" id="40312428"/>
<dbReference type="OrthoDB" id="328504at2759"/>
<name>A0A2A9MG34_BESBE</name>
<dbReference type="AlphaFoldDB" id="A0A2A9MG34"/>
<comment type="caution">
    <text evidence="2">The sequence shown here is derived from an EMBL/GenBank/DDBJ whole genome shotgun (WGS) entry which is preliminary data.</text>
</comment>
<organism evidence="2 3">
    <name type="scientific">Besnoitia besnoiti</name>
    <name type="common">Apicomplexan protozoan</name>
    <dbReference type="NCBI Taxonomy" id="94643"/>
    <lineage>
        <taxon>Eukaryota</taxon>
        <taxon>Sar</taxon>
        <taxon>Alveolata</taxon>
        <taxon>Apicomplexa</taxon>
        <taxon>Conoidasida</taxon>
        <taxon>Coccidia</taxon>
        <taxon>Eucoccidiorida</taxon>
        <taxon>Eimeriorina</taxon>
        <taxon>Sarcocystidae</taxon>
        <taxon>Besnoitia</taxon>
    </lineage>
</organism>
<accession>A0A2A9MG34</accession>
<dbReference type="EMBL" id="NWUJ01000007">
    <property type="protein sequence ID" value="PFH34350.1"/>
    <property type="molecule type" value="Genomic_DNA"/>
</dbReference>
<keyword evidence="3" id="KW-1185">Reference proteome</keyword>
<reference evidence="2 3" key="1">
    <citation type="submission" date="2017-09" db="EMBL/GenBank/DDBJ databases">
        <title>Genome sequencing of Besnoitia besnoiti strain Bb-Ger1.</title>
        <authorList>
            <person name="Schares G."/>
            <person name="Venepally P."/>
            <person name="Lorenzi H.A."/>
        </authorList>
    </citation>
    <scope>NUCLEOTIDE SEQUENCE [LARGE SCALE GENOMIC DNA]</scope>
    <source>
        <strain evidence="2 3">Bb-Ger1</strain>
    </source>
</reference>
<evidence type="ECO:0000313" key="3">
    <source>
        <dbReference type="Proteomes" id="UP000224006"/>
    </source>
</evidence>
<dbReference type="KEGG" id="bbes:BESB_075020"/>
<dbReference type="Proteomes" id="UP000224006">
    <property type="component" value="Unassembled WGS sequence"/>
</dbReference>
<protein>
    <submittedName>
        <fullName evidence="2">Uncharacterized protein</fullName>
    </submittedName>
</protein>
<proteinExistence type="predicted"/>
<dbReference type="RefSeq" id="XP_029218359.1">
    <property type="nucleotide sequence ID" value="XM_029365875.1"/>
</dbReference>
<feature type="compositionally biased region" description="Basic and acidic residues" evidence="1">
    <location>
        <begin position="24"/>
        <end position="40"/>
    </location>
</feature>
<evidence type="ECO:0000313" key="2">
    <source>
        <dbReference type="EMBL" id="PFH34350.1"/>
    </source>
</evidence>